<keyword evidence="2" id="KW-1133">Transmembrane helix</keyword>
<feature type="transmembrane region" description="Helical" evidence="2">
    <location>
        <begin position="156"/>
        <end position="184"/>
    </location>
</feature>
<keyword evidence="2" id="KW-0472">Membrane</keyword>
<feature type="transmembrane region" description="Helical" evidence="2">
    <location>
        <begin position="50"/>
        <end position="67"/>
    </location>
</feature>
<gene>
    <name evidence="3" type="ORF">ACFFQV_04000</name>
</gene>
<feature type="transmembrane region" description="Helical" evidence="2">
    <location>
        <begin position="236"/>
        <end position="256"/>
    </location>
</feature>
<dbReference type="EMBL" id="JBHMBL010000001">
    <property type="protein sequence ID" value="MFB9641450.1"/>
    <property type="molecule type" value="Genomic_DNA"/>
</dbReference>
<dbReference type="Proteomes" id="UP001589667">
    <property type="component" value="Unassembled WGS sequence"/>
</dbReference>
<evidence type="ECO:0000256" key="1">
    <source>
        <dbReference type="SAM" id="MobiDB-lite"/>
    </source>
</evidence>
<feature type="transmembrane region" description="Helical" evidence="2">
    <location>
        <begin position="524"/>
        <end position="546"/>
    </location>
</feature>
<reference evidence="3 4" key="1">
    <citation type="submission" date="2024-09" db="EMBL/GenBank/DDBJ databases">
        <authorList>
            <person name="Sun Q."/>
            <person name="Mori K."/>
        </authorList>
    </citation>
    <scope>NUCLEOTIDE SEQUENCE [LARGE SCALE GENOMIC DNA]</scope>
    <source>
        <strain evidence="3 4">JCM 14321</strain>
    </source>
</reference>
<accession>A0ABV5SM95</accession>
<feature type="compositionally biased region" description="Acidic residues" evidence="1">
    <location>
        <begin position="9"/>
        <end position="21"/>
    </location>
</feature>
<feature type="transmembrane region" description="Helical" evidence="2">
    <location>
        <begin position="190"/>
        <end position="215"/>
    </location>
</feature>
<dbReference type="RefSeq" id="WP_157423048.1">
    <property type="nucleotide sequence ID" value="NZ_BAAANI010000006.1"/>
</dbReference>
<feature type="transmembrane region" description="Helical" evidence="2">
    <location>
        <begin position="317"/>
        <end position="342"/>
    </location>
</feature>
<proteinExistence type="predicted"/>
<name>A0ABV5SM95_9MICO</name>
<feature type="transmembrane region" description="Helical" evidence="2">
    <location>
        <begin position="391"/>
        <end position="413"/>
    </location>
</feature>
<evidence type="ECO:0008006" key="5">
    <source>
        <dbReference type="Google" id="ProtNLM"/>
    </source>
</evidence>
<keyword evidence="4" id="KW-1185">Reference proteome</keyword>
<sequence length="1068" mass="112191">MADTIANDTESDPDAGDDVDVGGDGGSGIPGDIADITKWVGKWRAHAVDLLRLVTLTLVALIALAEIDRLIAGSLGTGEELRGSSAPLTGVIGPLSFSDRASWEIWFDNAATRGSVGGWIIASALIDVAFIYAYARFFLMLIDSKRVTADRRPTQLGFLIVLLIADGAENVLLLLGGGSLVLGIGLSEEGILPVLVASAALAKWVALALLLVALARDPKVRHLTWAVLRRLAQAFWLHRLSAVLVATLFLVSCLPFDGVLDQLPDIQRQWVTTGAWGHGLIAALSIAIASFAAFGLGRARTRAFIDVNVRELKRFRAPVTTSLAWWAIPVVIWLVVVLYSVITAGDWAIHWPGAAVFLAIPIAVFLLALLPKGAPEPEARPDARVRAQYAWLTGDVIAVLLWAIAGLGLVRSLTGPVFLGPVAVADTAPDWGIWSWAVGALAVGVAVAIASPWLMLLLTRAPKWADPTESLEVPAPKISLRERRTSSSWHTWRWHRRRLWGIMAVGVALLFALLIWPIQIATFIGAVATTVIALSAWGAVLGAFTLALQDYLPPEVFLRMRLRATPVLTLAITIPLVAATVFAQVHWGDPSLHAVRQAGSSVTSASDGGGGRPGSDAPEDTSRTSVADDPEAFDDLERALTAQVQRLGLQHCTLAESSAIPVVIFVAEGGGIRAAYWTTRVLDELQRSGGCFAKSTLLSSGVSGGSVGLALTHTAASRVDAKAALLDVASPDTVATGVTGLLVGDMVASATGVRVPSLVGGEFGWRDRAGLIELTWQHDIEALKKPARMFADPVVGLPILNSTDAASKCRVPVTRLPIVGDGDGCAQPTGAPAATIPMLDACVRSLDWASAAMLSARFPIITPAGRLGDPDGDDAGACGFTTRQLIDGGYAEGSGLGTAADLAPLIASTVRERNATGQRDAFLVPILVFAQNSAGYDLADDLRGVSAEPLVPLVGTAAESTLTAKSSWVQRISTAFSQVCPSRAEAGETRAAACAEALASVQAALPAQFVAVAPSTKPTVVPPLGWALSSFSIDSLERSLQDQLDGRVEGRADLKGLLELSPSPSGDE</sequence>
<feature type="transmembrane region" description="Helical" evidence="2">
    <location>
        <begin position="433"/>
        <end position="458"/>
    </location>
</feature>
<feature type="transmembrane region" description="Helical" evidence="2">
    <location>
        <begin position="116"/>
        <end position="135"/>
    </location>
</feature>
<comment type="caution">
    <text evidence="3">The sequence shown here is derived from an EMBL/GenBank/DDBJ whole genome shotgun (WGS) entry which is preliminary data.</text>
</comment>
<keyword evidence="2" id="KW-0812">Transmembrane</keyword>
<protein>
    <recommendedName>
        <fullName evidence="5">PNPLA domain-containing protein</fullName>
    </recommendedName>
</protein>
<organism evidence="3 4">
    <name type="scientific">Agromyces lapidis</name>
    <dbReference type="NCBI Taxonomy" id="279574"/>
    <lineage>
        <taxon>Bacteria</taxon>
        <taxon>Bacillati</taxon>
        <taxon>Actinomycetota</taxon>
        <taxon>Actinomycetes</taxon>
        <taxon>Micrococcales</taxon>
        <taxon>Microbacteriaceae</taxon>
        <taxon>Agromyces</taxon>
    </lineage>
</organism>
<feature type="region of interest" description="Disordered" evidence="1">
    <location>
        <begin position="1"/>
        <end position="26"/>
    </location>
</feature>
<feature type="transmembrane region" description="Helical" evidence="2">
    <location>
        <begin position="499"/>
        <end position="518"/>
    </location>
</feature>
<evidence type="ECO:0000313" key="4">
    <source>
        <dbReference type="Proteomes" id="UP001589667"/>
    </source>
</evidence>
<evidence type="ECO:0000313" key="3">
    <source>
        <dbReference type="EMBL" id="MFB9641450.1"/>
    </source>
</evidence>
<evidence type="ECO:0000256" key="2">
    <source>
        <dbReference type="SAM" id="Phobius"/>
    </source>
</evidence>
<feature type="transmembrane region" description="Helical" evidence="2">
    <location>
        <begin position="567"/>
        <end position="587"/>
    </location>
</feature>
<feature type="transmembrane region" description="Helical" evidence="2">
    <location>
        <begin position="348"/>
        <end position="370"/>
    </location>
</feature>
<feature type="region of interest" description="Disordered" evidence="1">
    <location>
        <begin position="601"/>
        <end position="627"/>
    </location>
</feature>
<feature type="transmembrane region" description="Helical" evidence="2">
    <location>
        <begin position="276"/>
        <end position="296"/>
    </location>
</feature>